<reference evidence="8" key="1">
    <citation type="submission" date="2019-10" db="EMBL/GenBank/DDBJ databases">
        <authorList>
            <person name="Zhang R."/>
            <person name="Pan Y."/>
            <person name="Wang J."/>
            <person name="Ma R."/>
            <person name="Yu S."/>
        </authorList>
    </citation>
    <scope>NUCLEOTIDE SEQUENCE</scope>
    <source>
        <strain evidence="8">LA-IB0</strain>
        <tissue evidence="8">Leaf</tissue>
    </source>
</reference>
<comment type="similarity">
    <text evidence="5">Belongs to the sororin family.</text>
</comment>
<dbReference type="GO" id="GO:0051301">
    <property type="term" value="P:cell division"/>
    <property type="evidence" value="ECO:0007669"/>
    <property type="project" value="UniProtKB-KW"/>
</dbReference>
<dbReference type="InterPro" id="IPR057337">
    <property type="entry name" value="Sororin_C"/>
</dbReference>
<feature type="domain" description="Sororin C-terminal region" evidence="7">
    <location>
        <begin position="337"/>
        <end position="357"/>
    </location>
</feature>
<feature type="compositionally biased region" description="Low complexity" evidence="6">
    <location>
        <begin position="54"/>
        <end position="65"/>
    </location>
</feature>
<evidence type="ECO:0000256" key="5">
    <source>
        <dbReference type="ARBA" id="ARBA00093465"/>
    </source>
</evidence>
<dbReference type="PANTHER" id="PTHR35740:SF1">
    <property type="entry name" value="OS12G0111700 PROTEIN"/>
    <property type="match status" value="1"/>
</dbReference>
<dbReference type="Pfam" id="PF25220">
    <property type="entry name" value="Sororin_C"/>
    <property type="match status" value="1"/>
</dbReference>
<feature type="region of interest" description="Disordered" evidence="6">
    <location>
        <begin position="271"/>
        <end position="334"/>
    </location>
</feature>
<dbReference type="PANTHER" id="PTHR35740">
    <property type="entry name" value="OS12G0111700 PROTEIN"/>
    <property type="match status" value="1"/>
</dbReference>
<feature type="compositionally biased region" description="Polar residues" evidence="6">
    <location>
        <begin position="66"/>
        <end position="94"/>
    </location>
</feature>
<accession>A0AAV6YCI8</accession>
<comment type="caution">
    <text evidence="8">The sequence shown here is derived from an EMBL/GenBank/DDBJ whole genome shotgun (WGS) entry which is preliminary data.</text>
</comment>
<name>A0AAV6YCI8_9LAMI</name>
<feature type="compositionally biased region" description="Basic and acidic residues" evidence="6">
    <location>
        <begin position="306"/>
        <end position="318"/>
    </location>
</feature>
<feature type="region of interest" description="Disordered" evidence="6">
    <location>
        <begin position="29"/>
        <end position="105"/>
    </location>
</feature>
<sequence>METRKRKPLSDLTNTYNLIPTSALRKLVASSSNSGSFSKPPNSILKSANQKICSDSSNRSNSRSDTSIGSSNVSAARNSRTVQFRTPTRANPSITYPEGGLGRKDAAYNRRQSIEKSNKAREAATVIVSPTPLEKRKDKGIAVPFSSPPPEKIMNENEIFNSFGCSIGKSEEIKKGIASSSCSLEKTKDGNTGILKPSGSSVTKTKEIRKEFLNPSSFLVERAKEKGMGLNILSSLHEKTREKGKAVLHPSDIVEITKHEGSSTAVTVNCPRSRTKSEKRKNAGAASCPPITRTKNIQNDLDEAEDIKSSKSWTDPHPKCRKKKSSRMKSTSELPLDFIEQQKAYFKEVDEFELPEEEISQDELD</sequence>
<evidence type="ECO:0000256" key="2">
    <source>
        <dbReference type="ARBA" id="ARBA00022776"/>
    </source>
</evidence>
<evidence type="ECO:0000259" key="7">
    <source>
        <dbReference type="Pfam" id="PF25220"/>
    </source>
</evidence>
<feature type="compositionally biased region" description="Polar residues" evidence="6">
    <location>
        <begin position="44"/>
        <end position="53"/>
    </location>
</feature>
<keyword evidence="9" id="KW-1185">Reference proteome</keyword>
<dbReference type="AlphaFoldDB" id="A0AAV6YCI8"/>
<evidence type="ECO:0000256" key="4">
    <source>
        <dbReference type="ARBA" id="ARBA00023306"/>
    </source>
</evidence>
<keyword evidence="1" id="KW-0132">Cell division</keyword>
<dbReference type="Proteomes" id="UP000826271">
    <property type="component" value="Unassembled WGS sequence"/>
</dbReference>
<evidence type="ECO:0000313" key="8">
    <source>
        <dbReference type="EMBL" id="KAG8390157.1"/>
    </source>
</evidence>
<protein>
    <recommendedName>
        <fullName evidence="7">Sororin C-terminal region domain-containing protein</fullName>
    </recommendedName>
</protein>
<evidence type="ECO:0000256" key="6">
    <source>
        <dbReference type="SAM" id="MobiDB-lite"/>
    </source>
</evidence>
<dbReference type="GO" id="GO:0005634">
    <property type="term" value="C:nucleus"/>
    <property type="evidence" value="ECO:0007669"/>
    <property type="project" value="UniProtKB-SubCell"/>
</dbReference>
<keyword evidence="2" id="KW-0498">Mitosis</keyword>
<organism evidence="8 9">
    <name type="scientific">Buddleja alternifolia</name>
    <dbReference type="NCBI Taxonomy" id="168488"/>
    <lineage>
        <taxon>Eukaryota</taxon>
        <taxon>Viridiplantae</taxon>
        <taxon>Streptophyta</taxon>
        <taxon>Embryophyta</taxon>
        <taxon>Tracheophyta</taxon>
        <taxon>Spermatophyta</taxon>
        <taxon>Magnoliopsida</taxon>
        <taxon>eudicotyledons</taxon>
        <taxon>Gunneridae</taxon>
        <taxon>Pentapetalae</taxon>
        <taxon>asterids</taxon>
        <taxon>lamiids</taxon>
        <taxon>Lamiales</taxon>
        <taxon>Scrophulariaceae</taxon>
        <taxon>Buddlejeae</taxon>
        <taxon>Buddleja</taxon>
    </lineage>
</organism>
<evidence type="ECO:0000256" key="3">
    <source>
        <dbReference type="ARBA" id="ARBA00023242"/>
    </source>
</evidence>
<evidence type="ECO:0000313" key="9">
    <source>
        <dbReference type="Proteomes" id="UP000826271"/>
    </source>
</evidence>
<gene>
    <name evidence="8" type="ORF">BUALT_Bualt01G0054300</name>
</gene>
<dbReference type="EMBL" id="WHWC01000001">
    <property type="protein sequence ID" value="KAG8390157.1"/>
    <property type="molecule type" value="Genomic_DNA"/>
</dbReference>
<keyword evidence="4" id="KW-0131">Cell cycle</keyword>
<evidence type="ECO:0000256" key="1">
    <source>
        <dbReference type="ARBA" id="ARBA00022618"/>
    </source>
</evidence>
<proteinExistence type="inferred from homology"/>
<feature type="compositionally biased region" description="Low complexity" evidence="6">
    <location>
        <begin position="30"/>
        <end position="43"/>
    </location>
</feature>
<keyword evidence="3" id="KW-0539">Nucleus</keyword>